<gene>
    <name evidence="2" type="ORF">PSA01_65090</name>
</gene>
<evidence type="ECO:0000313" key="2">
    <source>
        <dbReference type="EMBL" id="GEC29480.1"/>
    </source>
</evidence>
<evidence type="ECO:0000313" key="3">
    <source>
        <dbReference type="Proteomes" id="UP000320693"/>
    </source>
</evidence>
<feature type="region of interest" description="Disordered" evidence="1">
    <location>
        <begin position="1"/>
        <end position="60"/>
    </location>
</feature>
<sequence length="60" mass="6506">MHLPDTGDVVDDVLDGDGQRDLIAERGNGETDTPGRVADDSEIRARDVATQDARPQCSWP</sequence>
<evidence type="ECO:0000256" key="1">
    <source>
        <dbReference type="SAM" id="MobiDB-lite"/>
    </source>
</evidence>
<proteinExistence type="predicted"/>
<dbReference type="Proteomes" id="UP000320693">
    <property type="component" value="Unassembled WGS sequence"/>
</dbReference>
<reference evidence="2 3" key="1">
    <citation type="submission" date="2019-06" db="EMBL/GenBank/DDBJ databases">
        <title>Whole genome shotgun sequence of Pseudonocardia saturnea NBRC 14499.</title>
        <authorList>
            <person name="Hosoyama A."/>
            <person name="Uohara A."/>
            <person name="Ohji S."/>
            <person name="Ichikawa N."/>
        </authorList>
    </citation>
    <scope>NUCLEOTIDE SEQUENCE [LARGE SCALE GENOMIC DNA]</scope>
    <source>
        <strain evidence="2 3">NBRC 14499</strain>
    </source>
</reference>
<comment type="caution">
    <text evidence="2">The sequence shown here is derived from an EMBL/GenBank/DDBJ whole genome shotgun (WGS) entry which is preliminary data.</text>
</comment>
<protein>
    <submittedName>
        <fullName evidence="2">Uncharacterized protein</fullName>
    </submittedName>
</protein>
<name>A0ABQ0S982_9PSEU</name>
<organism evidence="2 3">
    <name type="scientific">Pseudonocardia saturnea</name>
    <dbReference type="NCBI Taxonomy" id="33909"/>
    <lineage>
        <taxon>Bacteria</taxon>
        <taxon>Bacillati</taxon>
        <taxon>Actinomycetota</taxon>
        <taxon>Actinomycetes</taxon>
        <taxon>Pseudonocardiales</taxon>
        <taxon>Pseudonocardiaceae</taxon>
        <taxon>Pseudonocardia</taxon>
    </lineage>
</organism>
<feature type="compositionally biased region" description="Basic and acidic residues" evidence="1">
    <location>
        <begin position="17"/>
        <end position="29"/>
    </location>
</feature>
<dbReference type="EMBL" id="BJNH01000129">
    <property type="protein sequence ID" value="GEC29480.1"/>
    <property type="molecule type" value="Genomic_DNA"/>
</dbReference>
<keyword evidence="3" id="KW-1185">Reference proteome</keyword>
<dbReference type="RefSeq" id="WP_243734802.1">
    <property type="nucleotide sequence ID" value="NZ_BJNH01000129.1"/>
</dbReference>
<feature type="compositionally biased region" description="Basic and acidic residues" evidence="1">
    <location>
        <begin position="37"/>
        <end position="49"/>
    </location>
</feature>
<accession>A0ABQ0S982</accession>